<comment type="caution">
    <text evidence="2">The sequence shown here is derived from an EMBL/GenBank/DDBJ whole genome shotgun (WGS) entry which is preliminary data.</text>
</comment>
<feature type="region of interest" description="Disordered" evidence="1">
    <location>
        <begin position="1"/>
        <end position="29"/>
    </location>
</feature>
<sequence length="113" mass="12104">MRVEPGGQTEHPGSARSEPPGLLRQRRRRKGRVRLELAAGPGLWPQGRNGLHCRLLKLRTGGTLGQRQRGGQRDCSAGSAALEGAVRSSEEAVDSCAVRLGPVGPEKTCVAWE</sequence>
<dbReference type="EMBL" id="JANPWB010000013">
    <property type="protein sequence ID" value="KAJ1108735.1"/>
    <property type="molecule type" value="Genomic_DNA"/>
</dbReference>
<dbReference type="Proteomes" id="UP001066276">
    <property type="component" value="Chromosome 9"/>
</dbReference>
<evidence type="ECO:0000313" key="3">
    <source>
        <dbReference type="Proteomes" id="UP001066276"/>
    </source>
</evidence>
<accession>A0AAV7MY91</accession>
<evidence type="ECO:0000256" key="1">
    <source>
        <dbReference type="SAM" id="MobiDB-lite"/>
    </source>
</evidence>
<protein>
    <submittedName>
        <fullName evidence="2">Uncharacterized protein</fullName>
    </submittedName>
</protein>
<dbReference type="AlphaFoldDB" id="A0AAV7MY91"/>
<gene>
    <name evidence="2" type="ORF">NDU88_006105</name>
</gene>
<name>A0AAV7MY91_PLEWA</name>
<proteinExistence type="predicted"/>
<reference evidence="2" key="1">
    <citation type="journal article" date="2022" name="bioRxiv">
        <title>Sequencing and chromosome-scale assembly of the giantPleurodeles waltlgenome.</title>
        <authorList>
            <person name="Brown T."/>
            <person name="Elewa A."/>
            <person name="Iarovenko S."/>
            <person name="Subramanian E."/>
            <person name="Araus A.J."/>
            <person name="Petzold A."/>
            <person name="Susuki M."/>
            <person name="Suzuki K.-i.T."/>
            <person name="Hayashi T."/>
            <person name="Toyoda A."/>
            <person name="Oliveira C."/>
            <person name="Osipova E."/>
            <person name="Leigh N.D."/>
            <person name="Simon A."/>
            <person name="Yun M.H."/>
        </authorList>
    </citation>
    <scope>NUCLEOTIDE SEQUENCE</scope>
    <source>
        <strain evidence="2">20211129_DDA</strain>
        <tissue evidence="2">Liver</tissue>
    </source>
</reference>
<evidence type="ECO:0000313" key="2">
    <source>
        <dbReference type="EMBL" id="KAJ1108735.1"/>
    </source>
</evidence>
<organism evidence="2 3">
    <name type="scientific">Pleurodeles waltl</name>
    <name type="common">Iberian ribbed newt</name>
    <dbReference type="NCBI Taxonomy" id="8319"/>
    <lineage>
        <taxon>Eukaryota</taxon>
        <taxon>Metazoa</taxon>
        <taxon>Chordata</taxon>
        <taxon>Craniata</taxon>
        <taxon>Vertebrata</taxon>
        <taxon>Euteleostomi</taxon>
        <taxon>Amphibia</taxon>
        <taxon>Batrachia</taxon>
        <taxon>Caudata</taxon>
        <taxon>Salamandroidea</taxon>
        <taxon>Salamandridae</taxon>
        <taxon>Pleurodelinae</taxon>
        <taxon>Pleurodeles</taxon>
    </lineage>
</organism>
<keyword evidence="3" id="KW-1185">Reference proteome</keyword>